<keyword evidence="5 7" id="KW-0472">Membrane</keyword>
<proteinExistence type="inferred from homology"/>
<feature type="transmembrane region" description="Helical" evidence="7">
    <location>
        <begin position="47"/>
        <end position="69"/>
    </location>
</feature>
<evidence type="ECO:0000256" key="7">
    <source>
        <dbReference type="SAM" id="Phobius"/>
    </source>
</evidence>
<feature type="transmembrane region" description="Helical" evidence="7">
    <location>
        <begin position="270"/>
        <end position="293"/>
    </location>
</feature>
<evidence type="ECO:0000256" key="6">
    <source>
        <dbReference type="RuleBase" id="RU362091"/>
    </source>
</evidence>
<feature type="transmembrane region" description="Helical" evidence="7">
    <location>
        <begin position="183"/>
        <end position="202"/>
    </location>
</feature>
<keyword evidence="9" id="KW-1185">Reference proteome</keyword>
<feature type="transmembrane region" description="Helical" evidence="7">
    <location>
        <begin position="361"/>
        <end position="381"/>
    </location>
</feature>
<feature type="transmembrane region" description="Helical" evidence="7">
    <location>
        <begin position="231"/>
        <end position="249"/>
    </location>
</feature>
<dbReference type="Proteomes" id="UP000317199">
    <property type="component" value="Chromosome"/>
</dbReference>
<dbReference type="PROSITE" id="PS50283">
    <property type="entry name" value="NA_SOLUT_SYMP_3"/>
    <property type="match status" value="1"/>
</dbReference>
<keyword evidence="4 7" id="KW-1133">Transmembrane helix</keyword>
<evidence type="ECO:0000256" key="4">
    <source>
        <dbReference type="ARBA" id="ARBA00022989"/>
    </source>
</evidence>
<dbReference type="KEGG" id="lyj:FKV23_13060"/>
<feature type="transmembrane region" description="Helical" evidence="7">
    <location>
        <begin position="393"/>
        <end position="415"/>
    </location>
</feature>
<protein>
    <submittedName>
        <fullName evidence="8">Sodium/solute symporter</fullName>
    </submittedName>
</protein>
<feature type="transmembrane region" description="Helical" evidence="7">
    <location>
        <begin position="446"/>
        <end position="468"/>
    </location>
</feature>
<evidence type="ECO:0000256" key="3">
    <source>
        <dbReference type="ARBA" id="ARBA00022692"/>
    </source>
</evidence>
<comment type="similarity">
    <text evidence="2 6">Belongs to the sodium:solute symporter (SSF) (TC 2.A.21) family.</text>
</comment>
<feature type="transmembrane region" description="Helical" evidence="7">
    <location>
        <begin position="313"/>
        <end position="334"/>
    </location>
</feature>
<evidence type="ECO:0000256" key="5">
    <source>
        <dbReference type="ARBA" id="ARBA00023136"/>
    </source>
</evidence>
<dbReference type="InterPro" id="IPR038377">
    <property type="entry name" value="Na/Glc_symporter_sf"/>
</dbReference>
<keyword evidence="3 7" id="KW-0812">Transmembrane</keyword>
<dbReference type="Gene3D" id="1.20.1730.10">
    <property type="entry name" value="Sodium/glucose cotransporter"/>
    <property type="match status" value="1"/>
</dbReference>
<dbReference type="InterPro" id="IPR001734">
    <property type="entry name" value="Na/solute_symporter"/>
</dbReference>
<feature type="transmembrane region" description="Helical" evidence="7">
    <location>
        <begin position="6"/>
        <end position="27"/>
    </location>
</feature>
<dbReference type="AlphaFoldDB" id="A0A514BU16"/>
<dbReference type="OrthoDB" id="9814523at2"/>
<feature type="transmembrane region" description="Helical" evidence="7">
    <location>
        <begin position="496"/>
        <end position="514"/>
    </location>
</feature>
<comment type="subcellular location">
    <subcellularLocation>
        <location evidence="1">Membrane</location>
        <topology evidence="1">Multi-pass membrane protein</topology>
    </subcellularLocation>
</comment>
<feature type="transmembrane region" description="Helical" evidence="7">
    <location>
        <begin position="81"/>
        <end position="100"/>
    </location>
</feature>
<evidence type="ECO:0000256" key="1">
    <source>
        <dbReference type="ARBA" id="ARBA00004141"/>
    </source>
</evidence>
<evidence type="ECO:0000313" key="9">
    <source>
        <dbReference type="Proteomes" id="UP000317199"/>
    </source>
</evidence>
<dbReference type="NCBIfam" id="TIGR00813">
    <property type="entry name" value="sss"/>
    <property type="match status" value="1"/>
</dbReference>
<feature type="transmembrane region" description="Helical" evidence="7">
    <location>
        <begin position="422"/>
        <end position="440"/>
    </location>
</feature>
<gene>
    <name evidence="8" type="ORF">FKV23_13060</name>
</gene>
<accession>A0A514BU16</accession>
<dbReference type="EMBL" id="CP041242">
    <property type="protein sequence ID" value="QDH70908.1"/>
    <property type="molecule type" value="Genomic_DNA"/>
</dbReference>
<dbReference type="PANTHER" id="PTHR11819">
    <property type="entry name" value="SOLUTE CARRIER FAMILY 5"/>
    <property type="match status" value="1"/>
</dbReference>
<dbReference type="Pfam" id="PF00474">
    <property type="entry name" value="SSF"/>
    <property type="match status" value="1"/>
</dbReference>
<sequence>MGTLHTFDYAVLAAYALVVIVVCARVARRSPDSDELFLAGRTLGAGVVGLSLFASNISSTTLIGLPGAAWTSGIAVANYEWMAALVLLFSALFVVPVLLGNRLTTIPELLERRFDARLRKYLSGVSVFLSIVLDTAGSLFAGAVVLKVFFPMLPLVETIAAIALFAGLYTAAGGLRAVVYTDVLQSIVLLLGSAVLAVMVFGEFDYSWSKVVAAVPADHMSLIRPLDDPDLPWLGTLIGLPILGFYYWTMNQYVSQRLLGARNVEAAGKGAIIAAALKLLPLFLMVLPGAMAIALLPDLERGDEVFARLLAEYAPVGVVGLVLAGLLAAIMSSVDSALNSASTLITLDFIKPRRPNLDTRALARIGRITTLLLMALAAAWAPMIDRFPGLFAYLQQTFAYVTPPLVAVFLLGLWWKKLAAGPALRALVTGHAVSVAWFVASQLGWIGLHFTIVAGVLLAVTLMAALLWQVASTARPSREQLLVVDMSKAPRVPAPIRWGAAVVALLTAVVILAFW</sequence>
<dbReference type="RefSeq" id="WP_141624240.1">
    <property type="nucleotide sequence ID" value="NZ_CP041242.1"/>
</dbReference>
<evidence type="ECO:0000256" key="2">
    <source>
        <dbReference type="ARBA" id="ARBA00006434"/>
    </source>
</evidence>
<dbReference type="PANTHER" id="PTHR11819:SF195">
    <property type="entry name" value="SODIUM_GLUCOSE COTRANSPORTER 4"/>
    <property type="match status" value="1"/>
</dbReference>
<feature type="transmembrane region" description="Helical" evidence="7">
    <location>
        <begin position="152"/>
        <end position="171"/>
    </location>
</feature>
<dbReference type="GO" id="GO:0005886">
    <property type="term" value="C:plasma membrane"/>
    <property type="evidence" value="ECO:0007669"/>
    <property type="project" value="TreeGrafter"/>
</dbReference>
<reference evidence="8 9" key="1">
    <citation type="submission" date="2019-06" db="EMBL/GenBank/DDBJ databases">
        <title>Lysobacter alkalisoli sp. nov. isolated from saline-alkali soil.</title>
        <authorList>
            <person name="Sun J.-Q."/>
            <person name="Xu L."/>
        </authorList>
    </citation>
    <scope>NUCLEOTIDE SEQUENCE [LARGE SCALE GENOMIC DNA]</scope>
    <source>
        <strain evidence="8 9">SJ-36</strain>
    </source>
</reference>
<evidence type="ECO:0000313" key="8">
    <source>
        <dbReference type="EMBL" id="QDH70908.1"/>
    </source>
</evidence>
<dbReference type="GO" id="GO:0005412">
    <property type="term" value="F:D-glucose:sodium symporter activity"/>
    <property type="evidence" value="ECO:0007669"/>
    <property type="project" value="TreeGrafter"/>
</dbReference>
<name>A0A514BU16_9GAMM</name>
<feature type="transmembrane region" description="Helical" evidence="7">
    <location>
        <begin position="121"/>
        <end position="146"/>
    </location>
</feature>
<organism evidence="8 9">
    <name type="scientific">Marilutibacter alkalisoli</name>
    <dbReference type="NCBI Taxonomy" id="2591633"/>
    <lineage>
        <taxon>Bacteria</taxon>
        <taxon>Pseudomonadati</taxon>
        <taxon>Pseudomonadota</taxon>
        <taxon>Gammaproteobacteria</taxon>
        <taxon>Lysobacterales</taxon>
        <taxon>Lysobacteraceae</taxon>
        <taxon>Marilutibacter</taxon>
    </lineage>
</organism>